<dbReference type="Proteomes" id="UP000662939">
    <property type="component" value="Chromosome"/>
</dbReference>
<keyword evidence="4" id="KW-1185">Reference proteome</keyword>
<feature type="domain" description="SseB protein N-terminal" evidence="2">
    <location>
        <begin position="14"/>
        <end position="118"/>
    </location>
</feature>
<organism evidence="3 4">
    <name type="scientific">Natronoglycomyces albus</name>
    <dbReference type="NCBI Taxonomy" id="2811108"/>
    <lineage>
        <taxon>Bacteria</taxon>
        <taxon>Bacillati</taxon>
        <taxon>Actinomycetota</taxon>
        <taxon>Actinomycetes</taxon>
        <taxon>Glycomycetales</taxon>
        <taxon>Glycomycetaceae</taxon>
        <taxon>Natronoglycomyces</taxon>
    </lineage>
</organism>
<name>A0A895XNI7_9ACTN</name>
<feature type="domain" description="SseB protein N-terminal" evidence="2">
    <location>
        <begin position="367"/>
        <end position="475"/>
    </location>
</feature>
<reference evidence="3" key="1">
    <citation type="submission" date="2021-02" db="EMBL/GenBank/DDBJ databases">
        <title>Natronoglycomyces albus gen. nov., sp. nov, a haloalkaliphilic actinobacterium from a soda solonchak soil.</title>
        <authorList>
            <person name="Sorokin D.Y."/>
            <person name="Khijniak T.V."/>
            <person name="Zakharycheva A.P."/>
            <person name="Boueva O.V."/>
            <person name="Ariskina E.V."/>
            <person name="Hahnke R.L."/>
            <person name="Bunk B."/>
            <person name="Sproer C."/>
            <person name="Schumann P."/>
            <person name="Evtushenko L.I."/>
            <person name="Kublanov I.V."/>
        </authorList>
    </citation>
    <scope>NUCLEOTIDE SEQUENCE</scope>
    <source>
        <strain evidence="3">DSM 106290</strain>
    </source>
</reference>
<evidence type="ECO:0000313" key="4">
    <source>
        <dbReference type="Proteomes" id="UP000662939"/>
    </source>
</evidence>
<feature type="compositionally biased region" description="Polar residues" evidence="1">
    <location>
        <begin position="162"/>
        <end position="174"/>
    </location>
</feature>
<dbReference type="InterPro" id="IPR009839">
    <property type="entry name" value="SseB_N"/>
</dbReference>
<proteinExistence type="predicted"/>
<dbReference type="AlphaFoldDB" id="A0A895XNI7"/>
<gene>
    <name evidence="3" type="ORF">JQS30_14465</name>
</gene>
<protein>
    <submittedName>
        <fullName evidence="3">SseB family protein</fullName>
    </submittedName>
</protein>
<evidence type="ECO:0000256" key="1">
    <source>
        <dbReference type="SAM" id="MobiDB-lite"/>
    </source>
</evidence>
<feature type="region of interest" description="Disordered" evidence="1">
    <location>
        <begin position="127"/>
        <end position="274"/>
    </location>
</feature>
<dbReference type="EMBL" id="CP070496">
    <property type="protein sequence ID" value="QSB04949.1"/>
    <property type="molecule type" value="Genomic_DNA"/>
</dbReference>
<feature type="compositionally biased region" description="Polar residues" evidence="1">
    <location>
        <begin position="221"/>
        <end position="230"/>
    </location>
</feature>
<evidence type="ECO:0000259" key="2">
    <source>
        <dbReference type="Pfam" id="PF07179"/>
    </source>
</evidence>
<feature type="compositionally biased region" description="Polar residues" evidence="1">
    <location>
        <begin position="693"/>
        <end position="708"/>
    </location>
</feature>
<dbReference type="KEGG" id="nav:JQS30_14465"/>
<feature type="region of interest" description="Disordered" evidence="1">
    <location>
        <begin position="665"/>
        <end position="708"/>
    </location>
</feature>
<dbReference type="RefSeq" id="WP_213170950.1">
    <property type="nucleotide sequence ID" value="NZ_CP070496.1"/>
</dbReference>
<feature type="region of interest" description="Disordered" evidence="1">
    <location>
        <begin position="287"/>
        <end position="351"/>
    </location>
</feature>
<dbReference type="Pfam" id="PF07179">
    <property type="entry name" value="SseB"/>
    <property type="match status" value="2"/>
</dbReference>
<accession>A0A895XNI7</accession>
<sequence>MWEPSNETEHHLREALRAEDQDAYFQILSQMELILPLSQDDSHPSGSTDTWATWTDNERTHVLSFTSESAMQACLRGNAGPARRVRYDQLASAWPNEDWWLAVNPGLPIEGYLPAWFVAQVAHGDTSVPEENTGGEYADSSPEDFYGQPPAPSDGTAYEQAARSQGYPTDQQRGSFMPPAPDVPDVPSSPRRPERGGGLAGAFGKRSSAPNPADAAAPVGPSQTPVSSGTTEGGLPQRAPGANYHLGGEVPPPAEETANYDRSGYSSDTYPTVEDNYHSEAGEFASGYEDDSRYQPTDTGFDAYGHADQGAYGGGGYESPGSYRDTPGYESPTYDRPSYERPPAPAEVTSHAGENLTELSEEDAEATLAHAASQGDTAVFLHTLLRTFVYLPVADVNAVDIRVGDPAFRWASDVVDGHHGITVYTTVERLQSRQGDVPYVRVPFGWLCQHWPGQLYALYVNPGTEVGANMSGPEIKPLLTWAEAHGLLEFAAELEKRQAAAEAAAREASRRRPPQMWQKVVPHHQVGFFLERGYDRIAGFVHPVADVERLRTPAQLYLALGLLRGSDNFMPTDADVHVIRWMGYRADLYQPALGGNNFQDLEASGGWVIEAPPFRGDGFAASEDPDSNIPEYKVDSARLPHGAQMIKLSADGAVTHVASYDADTRSWRGESPSIGSGPASLDSNPVIPRQSEGDYSSSHLTSREWTGA</sequence>
<feature type="compositionally biased region" description="Low complexity" evidence="1">
    <location>
        <begin position="209"/>
        <end position="218"/>
    </location>
</feature>
<evidence type="ECO:0000313" key="3">
    <source>
        <dbReference type="EMBL" id="QSB04949.1"/>
    </source>
</evidence>